<reference evidence="3 4" key="3">
    <citation type="submission" date="2017-03" db="EMBL/GenBank/DDBJ databases">
        <authorList>
            <person name="Regsiter A."/>
            <person name="William W."/>
        </authorList>
    </citation>
    <scope>NUCLEOTIDE SEQUENCE [LARGE SCALE GENOMIC DNA]</scope>
    <source>
        <strain evidence="3">PRJEB5721</strain>
    </source>
</reference>
<dbReference type="InterPro" id="IPR017961">
    <property type="entry name" value="DNA_pol_Y-fam_little_finger"/>
</dbReference>
<keyword evidence="4" id="KW-1185">Reference proteome</keyword>
<dbReference type="GO" id="GO:0006281">
    <property type="term" value="P:DNA repair"/>
    <property type="evidence" value="ECO:0007669"/>
    <property type="project" value="InterPro"/>
</dbReference>
<dbReference type="EMBL" id="LT841305">
    <property type="protein sequence ID" value="SMH65731.1"/>
    <property type="molecule type" value="Genomic_DNA"/>
</dbReference>
<dbReference type="Proteomes" id="UP000193925">
    <property type="component" value="Chromosome AFERRI"/>
</dbReference>
<proteinExistence type="predicted"/>
<organism evidence="2">
    <name type="scientific">Acidithiobacillus ferrivorans</name>
    <dbReference type="NCBI Taxonomy" id="160808"/>
    <lineage>
        <taxon>Bacteria</taxon>
        <taxon>Pseudomonadati</taxon>
        <taxon>Pseudomonadota</taxon>
        <taxon>Acidithiobacillia</taxon>
        <taxon>Acidithiobacillales</taxon>
        <taxon>Acidithiobacillaceae</taxon>
        <taxon>Acidithiobacillus</taxon>
    </lineage>
</organism>
<dbReference type="EMBL" id="CCCS020000031">
    <property type="protein sequence ID" value="CDQ09941.1"/>
    <property type="molecule type" value="Genomic_DNA"/>
</dbReference>
<name>A0A060UNU5_9PROT</name>
<evidence type="ECO:0000313" key="2">
    <source>
        <dbReference type="EMBL" id="CDQ09941.1"/>
    </source>
</evidence>
<evidence type="ECO:0000313" key="3">
    <source>
        <dbReference type="EMBL" id="SMH65731.1"/>
    </source>
</evidence>
<evidence type="ECO:0000259" key="1">
    <source>
        <dbReference type="Pfam" id="PF11799"/>
    </source>
</evidence>
<protein>
    <recommendedName>
        <fullName evidence="1">DNA polymerase Y-family little finger domain-containing protein</fullName>
    </recommendedName>
</protein>
<dbReference type="RefSeq" id="WP_231551122.1">
    <property type="nucleotide sequence ID" value="NZ_CCCS020000031.1"/>
</dbReference>
<accession>A0A060UNU5</accession>
<dbReference type="GO" id="GO:0003684">
    <property type="term" value="F:damaged DNA binding"/>
    <property type="evidence" value="ECO:0007669"/>
    <property type="project" value="InterPro"/>
</dbReference>
<sequence length="79" mass="9071">MRKRFSILMERSIRELRGEPCIAMLDIPPPQQEIQSSRSFGRPVTSAEELGEAISLYTVKAAYKLRRQGKSTEVIANFW</sequence>
<gene>
    <name evidence="3" type="ORF">AFERRI_20515</name>
    <name evidence="2" type="ORF">AFERRI_370045</name>
</gene>
<dbReference type="AlphaFoldDB" id="A0A060UNU5"/>
<feature type="domain" description="DNA polymerase Y-family little finger" evidence="1">
    <location>
        <begin position="32"/>
        <end position="75"/>
    </location>
</feature>
<dbReference type="Pfam" id="PF11799">
    <property type="entry name" value="IMS_C"/>
    <property type="match status" value="1"/>
</dbReference>
<reference evidence="2" key="1">
    <citation type="submission" date="2014-03" db="EMBL/GenBank/DDBJ databases">
        <authorList>
            <person name="Genoscope - CEA"/>
        </authorList>
    </citation>
    <scope>NUCLEOTIDE SEQUENCE [LARGE SCALE GENOMIC DNA]</scope>
    <source>
        <strain evidence="2">CF27</strain>
    </source>
</reference>
<evidence type="ECO:0000313" key="4">
    <source>
        <dbReference type="Proteomes" id="UP000193925"/>
    </source>
</evidence>
<reference evidence="2" key="2">
    <citation type="submission" date="2014-07" db="EMBL/GenBank/DDBJ databases">
        <title>Initial genome analysis of the psychrotolerant acidophile Acidithiobacillus ferrivorans CF27: insights into iron and sulfur oxidation pathways and into biofilm formation.</title>
        <authorList>
            <person name="Talla E."/>
            <person name="Hedrich S."/>
            <person name="Mangenot S."/>
            <person name="Ji B."/>
            <person name="Johnson D.B."/>
            <person name="Barbe V."/>
            <person name="Bonnefoy V."/>
        </authorList>
    </citation>
    <scope>NUCLEOTIDE SEQUENCE [LARGE SCALE GENOMIC DNA]</scope>
    <source>
        <strain evidence="2">CF27</strain>
    </source>
</reference>